<evidence type="ECO:0000313" key="3">
    <source>
        <dbReference type="Proteomes" id="UP000076154"/>
    </source>
</evidence>
<keyword evidence="3" id="KW-1185">Reference proteome</keyword>
<dbReference type="InParanoid" id="A0A369KGK3"/>
<feature type="region of interest" description="Disordered" evidence="1">
    <location>
        <begin position="192"/>
        <end position="225"/>
    </location>
</feature>
<reference evidence="2" key="1">
    <citation type="submission" date="2018-04" db="EMBL/GenBank/DDBJ databases">
        <title>Whole genome sequencing of Hypsizygus marmoreus.</title>
        <authorList>
            <person name="Choi I.-G."/>
            <person name="Min B."/>
            <person name="Kim J.-G."/>
            <person name="Kim S."/>
            <person name="Oh Y.-L."/>
            <person name="Kong W.-S."/>
            <person name="Park H."/>
            <person name="Jeong J."/>
            <person name="Song E.-S."/>
        </authorList>
    </citation>
    <scope>NUCLEOTIDE SEQUENCE [LARGE SCALE GENOMIC DNA]</scope>
    <source>
        <strain evidence="2">51987-8</strain>
    </source>
</reference>
<dbReference type="OrthoDB" id="3063120at2759"/>
<accession>A0A369KGK3</accession>
<dbReference type="EMBL" id="LUEZ02000009">
    <property type="protein sequence ID" value="RDB30046.1"/>
    <property type="molecule type" value="Genomic_DNA"/>
</dbReference>
<evidence type="ECO:0000256" key="1">
    <source>
        <dbReference type="SAM" id="MobiDB-lite"/>
    </source>
</evidence>
<organism evidence="2 3">
    <name type="scientific">Hypsizygus marmoreus</name>
    <name type="common">White beech mushroom</name>
    <name type="synonym">Agaricus marmoreus</name>
    <dbReference type="NCBI Taxonomy" id="39966"/>
    <lineage>
        <taxon>Eukaryota</taxon>
        <taxon>Fungi</taxon>
        <taxon>Dikarya</taxon>
        <taxon>Basidiomycota</taxon>
        <taxon>Agaricomycotina</taxon>
        <taxon>Agaricomycetes</taxon>
        <taxon>Agaricomycetidae</taxon>
        <taxon>Agaricales</taxon>
        <taxon>Tricholomatineae</taxon>
        <taxon>Lyophyllaceae</taxon>
        <taxon>Hypsizygus</taxon>
    </lineage>
</organism>
<comment type="caution">
    <text evidence="2">The sequence shown here is derived from an EMBL/GenBank/DDBJ whole genome shotgun (WGS) entry which is preliminary data.</text>
</comment>
<sequence>MAHNERRFVFIFPSNMKYGDGGTRTGVYSAMPFCVGGNGHPSFPVNVECDTAETARHCLDLMQPIADRFGTLHPDRLPAALANSAQWAAVCTFMDAISNTFWAVSLGRRVGIFIYRCILSYPPLELYTLMFRNRVSADASLNTSKGNFKRCDRFLSFNGAFLWMVTSGNTAVDYLGPGIGLEDPCEAADYAGIPSTTPSDAAARPVPGPSGRGAQANLNQQTPQREKMSFRLPVDIFPTKPPVYGGVTSPSVNVQISPLVNVQVQRSGHMEHQWADVPGSPSPTRRTPPQIGQSSVQDEPNYGRWFDLYLRTHQYDNSARDILHRLYMRSNTEEKFVEAMDDEMSIPRREASFIFHLMSERPE</sequence>
<feature type="region of interest" description="Disordered" evidence="1">
    <location>
        <begin position="274"/>
        <end position="297"/>
    </location>
</feature>
<evidence type="ECO:0000313" key="2">
    <source>
        <dbReference type="EMBL" id="RDB30046.1"/>
    </source>
</evidence>
<gene>
    <name evidence="2" type="ORF">Hypma_014053</name>
</gene>
<name>A0A369KGK3_HYPMA</name>
<proteinExistence type="predicted"/>
<dbReference type="AlphaFoldDB" id="A0A369KGK3"/>
<dbReference type="Proteomes" id="UP000076154">
    <property type="component" value="Unassembled WGS sequence"/>
</dbReference>
<protein>
    <submittedName>
        <fullName evidence="2">Uncharacterized protein</fullName>
    </submittedName>
</protein>